<name>A0A811MB81_9POAL</name>
<sequence length="283" mass="29653">MGGRGEQPVDCINLGRPAVVEQEHAHRPAAAEWCDKGCSGCGFMRQLVRTRPAVGNEDPGSVQRHHAGLADGEHLAALSAAAAQHWTRPLPEKMQVASLPSAMVSMSPDSLCVGTSGTAPSPQQAKLPSASTAQAWRWPVATFLKAAGVGVSDGAEAAHAGLAELADAAEEVMAQCDAGEVEGLEAFWEVEPSRCGHSQQVGPWSSERPQTWQPPALSERGEGPVEAAADGAGAVGGELLGERPPAHGSVSAERGVRPHRKSVPAVMACWQRDRRTARRRGAR</sequence>
<dbReference type="AlphaFoldDB" id="A0A811MB81"/>
<gene>
    <name evidence="2" type="ORF">NCGR_LOCUS3806</name>
</gene>
<evidence type="ECO:0000313" key="2">
    <source>
        <dbReference type="EMBL" id="CAD6206059.1"/>
    </source>
</evidence>
<comment type="caution">
    <text evidence="2">The sequence shown here is derived from an EMBL/GenBank/DDBJ whole genome shotgun (WGS) entry which is preliminary data.</text>
</comment>
<evidence type="ECO:0000256" key="1">
    <source>
        <dbReference type="SAM" id="MobiDB-lite"/>
    </source>
</evidence>
<accession>A0A811MB81</accession>
<feature type="region of interest" description="Disordered" evidence="1">
    <location>
        <begin position="198"/>
        <end position="263"/>
    </location>
</feature>
<reference evidence="2" key="1">
    <citation type="submission" date="2020-10" db="EMBL/GenBank/DDBJ databases">
        <authorList>
            <person name="Han B."/>
            <person name="Lu T."/>
            <person name="Zhao Q."/>
            <person name="Huang X."/>
            <person name="Zhao Y."/>
        </authorList>
    </citation>
    <scope>NUCLEOTIDE SEQUENCE</scope>
</reference>
<dbReference type="Proteomes" id="UP000604825">
    <property type="component" value="Unassembled WGS sequence"/>
</dbReference>
<keyword evidence="3" id="KW-1185">Reference proteome</keyword>
<proteinExistence type="predicted"/>
<organism evidence="2 3">
    <name type="scientific">Miscanthus lutarioriparius</name>
    <dbReference type="NCBI Taxonomy" id="422564"/>
    <lineage>
        <taxon>Eukaryota</taxon>
        <taxon>Viridiplantae</taxon>
        <taxon>Streptophyta</taxon>
        <taxon>Embryophyta</taxon>
        <taxon>Tracheophyta</taxon>
        <taxon>Spermatophyta</taxon>
        <taxon>Magnoliopsida</taxon>
        <taxon>Liliopsida</taxon>
        <taxon>Poales</taxon>
        <taxon>Poaceae</taxon>
        <taxon>PACMAD clade</taxon>
        <taxon>Panicoideae</taxon>
        <taxon>Andropogonodae</taxon>
        <taxon>Andropogoneae</taxon>
        <taxon>Saccharinae</taxon>
        <taxon>Miscanthus</taxon>
    </lineage>
</organism>
<dbReference type="EMBL" id="CAJGYO010000001">
    <property type="protein sequence ID" value="CAD6206059.1"/>
    <property type="molecule type" value="Genomic_DNA"/>
</dbReference>
<evidence type="ECO:0000313" key="3">
    <source>
        <dbReference type="Proteomes" id="UP000604825"/>
    </source>
</evidence>
<protein>
    <submittedName>
        <fullName evidence="2">Uncharacterized protein</fullName>
    </submittedName>
</protein>
<feature type="compositionally biased region" description="Polar residues" evidence="1">
    <location>
        <begin position="198"/>
        <end position="213"/>
    </location>
</feature>